<dbReference type="OrthoDB" id="3200163at2759"/>
<evidence type="ECO:0000259" key="4">
    <source>
        <dbReference type="Pfam" id="PF00135"/>
    </source>
</evidence>
<dbReference type="AlphaFoldDB" id="A0A317T2N5"/>
<reference evidence="5 6" key="1">
    <citation type="submission" date="2018-03" db="EMBL/GenBank/DDBJ databases">
        <title>Genomes of Pezizomycetes fungi and the evolution of truffles.</title>
        <authorList>
            <person name="Murat C."/>
            <person name="Payen T."/>
            <person name="Noel B."/>
            <person name="Kuo A."/>
            <person name="Martin F.M."/>
        </authorList>
    </citation>
    <scope>NUCLEOTIDE SEQUENCE [LARGE SCALE GENOMIC DNA]</scope>
    <source>
        <strain evidence="5">091103-1</strain>
    </source>
</reference>
<dbReference type="InterPro" id="IPR019826">
    <property type="entry name" value="Carboxylesterase_B_AS"/>
</dbReference>
<evidence type="ECO:0000256" key="3">
    <source>
        <dbReference type="RuleBase" id="RU361235"/>
    </source>
</evidence>
<comment type="similarity">
    <text evidence="1 3">Belongs to the type-B carboxylesterase/lipase family.</text>
</comment>
<comment type="caution">
    <text evidence="5">The sequence shown here is derived from an EMBL/GenBank/DDBJ whole genome shotgun (WGS) entry which is preliminary data.</text>
</comment>
<accession>A0A317T2N5</accession>
<dbReference type="GO" id="GO:0016787">
    <property type="term" value="F:hydrolase activity"/>
    <property type="evidence" value="ECO:0007669"/>
    <property type="project" value="UniProtKB-KW"/>
</dbReference>
<dbReference type="STRING" id="42249.A0A317T2N5"/>
<protein>
    <recommendedName>
        <fullName evidence="3">Carboxylic ester hydrolase</fullName>
        <ecNumber evidence="3">3.1.1.-</ecNumber>
    </recommendedName>
</protein>
<feature type="domain" description="Carboxylesterase type B" evidence="4">
    <location>
        <begin position="48"/>
        <end position="259"/>
    </location>
</feature>
<evidence type="ECO:0000256" key="1">
    <source>
        <dbReference type="ARBA" id="ARBA00005964"/>
    </source>
</evidence>
<keyword evidence="6" id="KW-1185">Reference proteome</keyword>
<keyword evidence="2 3" id="KW-0378">Hydrolase</keyword>
<dbReference type="PANTHER" id="PTHR11559">
    <property type="entry name" value="CARBOXYLESTERASE"/>
    <property type="match status" value="1"/>
</dbReference>
<dbReference type="Pfam" id="PF00135">
    <property type="entry name" value="COesterase"/>
    <property type="match status" value="1"/>
</dbReference>
<sequence>MTISPVLEHPILESCLGGVPLHSGRVVQFRGMKFGEFVERNAKSTMVELCPAEIDCTENRRKGAPVGLTQGKFECLNLVITVPGSALNSSDAEEVLPVFIRIHGGANKWISSSAPLIDMANFVSRSVDIGILIVGGVLPGSLSAYGGFLDQRLALKWVRKHICGFRGDPDMVTVGGNSAGSFAAEIHLNVMPGSNSKGLFNRAAMQSVTLRVSNSQPQSWGIDLSEKIAKKLGADVEKEGWEGVPKTAPARDVVAAIEKDGFDFLPLTEDGGYFTKGWGEAGAAVSEWYDALLIGDADFDGSIFILRVRLVPPEDLIAAFRSLGSLPVTKSIHDGTLQFLSDLLISFSSRHIATTRRSGNKEVCENNYDRPNPWGPQNRRAHHTAEMPSLFGNYAFPGETHEAATEGEAMGYGPAGRVGVGWKKDMRKVRAWEVMEGLSKAELVRAYDIVGGCMGHL</sequence>
<evidence type="ECO:0000313" key="5">
    <source>
        <dbReference type="EMBL" id="PWW80865.1"/>
    </source>
</evidence>
<dbReference type="InterPro" id="IPR029058">
    <property type="entry name" value="AB_hydrolase_fold"/>
</dbReference>
<dbReference type="InterPro" id="IPR002018">
    <property type="entry name" value="CarbesteraseB"/>
</dbReference>
<dbReference type="Gene3D" id="3.40.50.1820">
    <property type="entry name" value="alpha/beta hydrolase"/>
    <property type="match status" value="1"/>
</dbReference>
<dbReference type="EMBL" id="PYWC01000001">
    <property type="protein sequence ID" value="PWW80865.1"/>
    <property type="molecule type" value="Genomic_DNA"/>
</dbReference>
<evidence type="ECO:0000313" key="6">
    <source>
        <dbReference type="Proteomes" id="UP000246991"/>
    </source>
</evidence>
<dbReference type="InterPro" id="IPR050309">
    <property type="entry name" value="Type-B_Carboxylest/Lipase"/>
</dbReference>
<proteinExistence type="inferred from homology"/>
<dbReference type="EC" id="3.1.1.-" evidence="3"/>
<organism evidence="5 6">
    <name type="scientific">Tuber magnatum</name>
    <name type="common">white Piedmont truffle</name>
    <dbReference type="NCBI Taxonomy" id="42249"/>
    <lineage>
        <taxon>Eukaryota</taxon>
        <taxon>Fungi</taxon>
        <taxon>Dikarya</taxon>
        <taxon>Ascomycota</taxon>
        <taxon>Pezizomycotina</taxon>
        <taxon>Pezizomycetes</taxon>
        <taxon>Pezizales</taxon>
        <taxon>Tuberaceae</taxon>
        <taxon>Tuber</taxon>
    </lineage>
</organism>
<gene>
    <name evidence="5" type="ORF">C7212DRAFT_349833</name>
</gene>
<dbReference type="SUPFAM" id="SSF53474">
    <property type="entry name" value="alpha/beta-Hydrolases"/>
    <property type="match status" value="1"/>
</dbReference>
<evidence type="ECO:0000256" key="2">
    <source>
        <dbReference type="ARBA" id="ARBA00022801"/>
    </source>
</evidence>
<dbReference type="Proteomes" id="UP000246991">
    <property type="component" value="Unassembled WGS sequence"/>
</dbReference>
<name>A0A317T2N5_9PEZI</name>
<dbReference type="PROSITE" id="PS00122">
    <property type="entry name" value="CARBOXYLESTERASE_B_1"/>
    <property type="match status" value="1"/>
</dbReference>